<reference evidence="4" key="2">
    <citation type="submission" date="2020-04" db="EMBL/GenBank/DDBJ databases">
        <authorList>
            <consortium name="NCBI Genome Project"/>
        </authorList>
    </citation>
    <scope>NUCLEOTIDE SEQUENCE</scope>
    <source>
        <strain evidence="4">CBS 781.70</strain>
    </source>
</reference>
<feature type="compositionally biased region" description="Acidic residues" evidence="1">
    <location>
        <begin position="157"/>
        <end position="184"/>
    </location>
</feature>
<dbReference type="RefSeq" id="XP_033533900.1">
    <property type="nucleotide sequence ID" value="XM_033681879.1"/>
</dbReference>
<reference evidence="2 4" key="1">
    <citation type="submission" date="2020-01" db="EMBL/GenBank/DDBJ databases">
        <authorList>
            <consortium name="DOE Joint Genome Institute"/>
            <person name="Haridas S."/>
            <person name="Albert R."/>
            <person name="Binder M."/>
            <person name="Bloem J."/>
            <person name="Labutti K."/>
            <person name="Salamov A."/>
            <person name="Andreopoulos B."/>
            <person name="Baker S.E."/>
            <person name="Barry K."/>
            <person name="Bills G."/>
            <person name="Bluhm B.H."/>
            <person name="Cannon C."/>
            <person name="Castanera R."/>
            <person name="Culley D.E."/>
            <person name="Daum C."/>
            <person name="Ezra D."/>
            <person name="Gonzalez J.B."/>
            <person name="Henrissat B."/>
            <person name="Kuo A."/>
            <person name="Liang C."/>
            <person name="Lipzen A."/>
            <person name="Lutzoni F."/>
            <person name="Magnuson J."/>
            <person name="Mondo S."/>
            <person name="Nolan M."/>
            <person name="Ohm R."/>
            <person name="Pangilinan J."/>
            <person name="Park H.-J."/>
            <person name="Ramirez L."/>
            <person name="Alfaro M."/>
            <person name="Sun H."/>
            <person name="Tritt A."/>
            <person name="Yoshinaga Y."/>
            <person name="Zwiers L.-H."/>
            <person name="Turgeon B.G."/>
            <person name="Goodwin S.B."/>
            <person name="Spatafora J.W."/>
            <person name="Crous P.W."/>
            <person name="Grigoriev I.V."/>
        </authorList>
    </citation>
    <scope>NUCLEOTIDE SEQUENCE</scope>
    <source>
        <strain evidence="2 4">CBS 781.70</strain>
    </source>
</reference>
<evidence type="ECO:0000256" key="1">
    <source>
        <dbReference type="SAM" id="MobiDB-lite"/>
    </source>
</evidence>
<feature type="compositionally biased region" description="Polar residues" evidence="1">
    <location>
        <begin position="276"/>
        <end position="285"/>
    </location>
</feature>
<protein>
    <submittedName>
        <fullName evidence="2 4">Uncharacterized protein</fullName>
    </submittedName>
</protein>
<dbReference type="AlphaFoldDB" id="A0A6G1G382"/>
<evidence type="ECO:0000313" key="2">
    <source>
        <dbReference type="EMBL" id="KAF1812269.1"/>
    </source>
</evidence>
<sequence>MQGSTPPTVRSHTPPSISGIDVSELLFALPSSTEGVSHAIRVRLPGRQPTPDEAVEEGPRTPQQDGPTPFTWAVSRKDSKAKMEYKSHKMKSRGKLSETSFLLQQVLGERPEPPAPLVGPPVPEEWEEELEAAAAADAARLQTARAELELAGQGGSIDDEPAQYESNDDRESEDYEDSDSESESWVEMTEQIERNGIAFLTPQQPIDMLADVSVEWEMTSISDSNNQTSSFDTDFSSFVPEADSSWDIPCTRLLHKRESSSAGADSEARKKHKQDTSSSDNSTFNVPPRRQASFGATFSFLRNQVPKEASPRATEHVGGGSTPPSPNTVLSSSPFQAPEDLISPTFEDYEPQWWRPGLARLLNRWEKTISAATGKLPPRAMPYAKQAVCTGITFSSVDQRNESLDPVPNVNIRLDFESVRRITVFEVHTHSSLEQIEKGTYPFQSLKPEAGLWTVIRIDEKEEDSDLDVTSTSRVNARLRKDGLRNGSPVSSAWQIIAFPSEMITSRRVWTSSEKPSQLTTSKTYRPSPGLLSGGAIPFWLPNLAPSPRNKGRPSSYPGPKAAGPMPTKCFDKRPAASSGYTPRSHPELTEKGELVPCFVTSSPASSSKILRSLPKPAYKGKMVSRFLQWEFAMLGRLPLMDGEGVDPGFWDSWITAVGMGCGRIVIEQQTLSGIGSKKVVDGAWKGRKGRRKGNMC</sequence>
<accession>A0A6G1G382</accession>
<evidence type="ECO:0000313" key="4">
    <source>
        <dbReference type="RefSeq" id="XP_033533900.1"/>
    </source>
</evidence>
<dbReference type="GeneID" id="54422449"/>
<dbReference type="EMBL" id="ML975158">
    <property type="protein sequence ID" value="KAF1812269.1"/>
    <property type="molecule type" value="Genomic_DNA"/>
</dbReference>
<evidence type="ECO:0000313" key="3">
    <source>
        <dbReference type="Proteomes" id="UP000504638"/>
    </source>
</evidence>
<feature type="region of interest" description="Disordered" evidence="1">
    <location>
        <begin position="257"/>
        <end position="290"/>
    </location>
</feature>
<gene>
    <name evidence="2 4" type="ORF">P152DRAFT_482303</name>
</gene>
<keyword evidence="3" id="KW-1185">Reference proteome</keyword>
<feature type="region of interest" description="Disordered" evidence="1">
    <location>
        <begin position="38"/>
        <end position="77"/>
    </location>
</feature>
<proteinExistence type="predicted"/>
<organism evidence="2">
    <name type="scientific">Eremomyces bilateralis CBS 781.70</name>
    <dbReference type="NCBI Taxonomy" id="1392243"/>
    <lineage>
        <taxon>Eukaryota</taxon>
        <taxon>Fungi</taxon>
        <taxon>Dikarya</taxon>
        <taxon>Ascomycota</taxon>
        <taxon>Pezizomycotina</taxon>
        <taxon>Dothideomycetes</taxon>
        <taxon>Dothideomycetes incertae sedis</taxon>
        <taxon>Eremomycetales</taxon>
        <taxon>Eremomycetaceae</taxon>
        <taxon>Eremomyces</taxon>
    </lineage>
</organism>
<name>A0A6G1G382_9PEZI</name>
<reference evidence="4" key="3">
    <citation type="submission" date="2025-04" db="UniProtKB">
        <authorList>
            <consortium name="RefSeq"/>
        </authorList>
    </citation>
    <scope>IDENTIFICATION</scope>
    <source>
        <strain evidence="4">CBS 781.70</strain>
    </source>
</reference>
<dbReference type="Proteomes" id="UP000504638">
    <property type="component" value="Unplaced"/>
</dbReference>
<feature type="region of interest" description="Disordered" evidence="1">
    <location>
        <begin position="145"/>
        <end position="189"/>
    </location>
</feature>
<feature type="region of interest" description="Disordered" evidence="1">
    <location>
        <begin position="543"/>
        <end position="588"/>
    </location>
</feature>
<feature type="region of interest" description="Disordered" evidence="1">
    <location>
        <begin position="308"/>
        <end position="337"/>
    </location>
</feature>